<dbReference type="PROSITE" id="PS50234">
    <property type="entry name" value="VWFA"/>
    <property type="match status" value="1"/>
</dbReference>
<reference evidence="5" key="1">
    <citation type="journal article" date="2014" name="BMC Genomics">
        <title>Genome characteristics reveal the impact of lichenization on lichen-forming fungus Endocarpon pusillum Hedwig (Verrucariales, Ascomycota).</title>
        <authorList>
            <person name="Wang Y.-Y."/>
            <person name="Liu B."/>
            <person name="Zhang X.-Y."/>
            <person name="Zhou Q.-M."/>
            <person name="Zhang T."/>
            <person name="Li H."/>
            <person name="Yu Y.-F."/>
            <person name="Zhang X.-L."/>
            <person name="Hao X.-Y."/>
            <person name="Wang M."/>
            <person name="Wang L."/>
            <person name="Wei J.-C."/>
        </authorList>
    </citation>
    <scope>NUCLEOTIDE SEQUENCE [LARGE SCALE GENOMIC DNA]</scope>
    <source>
        <strain evidence="5">Z07020 / HMAS-L-300199</strain>
    </source>
</reference>
<dbReference type="PANTHER" id="PTHR45737:SF4">
    <property type="entry name" value="VON WILLEBRAND DOMAIN PROTEIN (AFU_ORTHOLOGUE AFUA_4G01160)"/>
    <property type="match status" value="1"/>
</dbReference>
<name>U1GWE0_ENDPU</name>
<dbReference type="eggNOG" id="ENOG502QRPK">
    <property type="taxonomic scope" value="Eukaryota"/>
</dbReference>
<dbReference type="RefSeq" id="XP_007786271.1">
    <property type="nucleotide sequence ID" value="XM_007788081.1"/>
</dbReference>
<keyword evidence="5" id="KW-1185">Reference proteome</keyword>
<evidence type="ECO:0008006" key="6">
    <source>
        <dbReference type="Google" id="ProtNLM"/>
    </source>
</evidence>
<dbReference type="InterPro" id="IPR013694">
    <property type="entry name" value="VIT"/>
</dbReference>
<feature type="domain" description="VWFA" evidence="2">
    <location>
        <begin position="289"/>
        <end position="464"/>
    </location>
</feature>
<dbReference type="Pfam" id="PF13768">
    <property type="entry name" value="VWA_3"/>
    <property type="match status" value="1"/>
</dbReference>
<dbReference type="HOGENOM" id="CLU_003826_5_0_1"/>
<organism evidence="4 5">
    <name type="scientific">Endocarpon pusillum (strain Z07020 / HMAS-L-300199)</name>
    <name type="common">Lichen-forming fungus</name>
    <dbReference type="NCBI Taxonomy" id="1263415"/>
    <lineage>
        <taxon>Eukaryota</taxon>
        <taxon>Fungi</taxon>
        <taxon>Dikarya</taxon>
        <taxon>Ascomycota</taxon>
        <taxon>Pezizomycotina</taxon>
        <taxon>Eurotiomycetes</taxon>
        <taxon>Chaetothyriomycetidae</taxon>
        <taxon>Verrucariales</taxon>
        <taxon>Verrucariaceae</taxon>
        <taxon>Endocarpon</taxon>
    </lineage>
</organism>
<dbReference type="Proteomes" id="UP000019373">
    <property type="component" value="Unassembled WGS sequence"/>
</dbReference>
<gene>
    <name evidence="4" type="ORF">EPUS_06969</name>
</gene>
<dbReference type="Gene3D" id="3.40.50.410">
    <property type="entry name" value="von Willebrand factor, type A domain"/>
    <property type="match status" value="1"/>
</dbReference>
<evidence type="ECO:0000256" key="1">
    <source>
        <dbReference type="SAM" id="MobiDB-lite"/>
    </source>
</evidence>
<accession>U1GWE0</accession>
<feature type="compositionally biased region" description="Basic and acidic residues" evidence="1">
    <location>
        <begin position="733"/>
        <end position="776"/>
    </location>
</feature>
<feature type="region of interest" description="Disordered" evidence="1">
    <location>
        <begin position="882"/>
        <end position="916"/>
    </location>
</feature>
<feature type="domain" description="VIT" evidence="3">
    <location>
        <begin position="1"/>
        <end position="120"/>
    </location>
</feature>
<evidence type="ECO:0000313" key="4">
    <source>
        <dbReference type="EMBL" id="ERF76411.1"/>
    </source>
</evidence>
<evidence type="ECO:0000313" key="5">
    <source>
        <dbReference type="Proteomes" id="UP000019373"/>
    </source>
</evidence>
<dbReference type="SUPFAM" id="SSF53300">
    <property type="entry name" value="vWA-like"/>
    <property type="match status" value="1"/>
</dbReference>
<dbReference type="GeneID" id="19241857"/>
<protein>
    <recommendedName>
        <fullName evidence="6">VIT domain-containing protein</fullName>
    </recommendedName>
</protein>
<dbReference type="SMART" id="SM00609">
    <property type="entry name" value="VIT"/>
    <property type="match status" value="1"/>
</dbReference>
<feature type="compositionally biased region" description="Basic and acidic residues" evidence="1">
    <location>
        <begin position="896"/>
        <end position="913"/>
    </location>
</feature>
<dbReference type="OrthoDB" id="1729737at2759"/>
<dbReference type="SMART" id="SM00327">
    <property type="entry name" value="VWA"/>
    <property type="match status" value="1"/>
</dbReference>
<feature type="region of interest" description="Disordered" evidence="1">
    <location>
        <begin position="731"/>
        <end position="776"/>
    </location>
</feature>
<dbReference type="InterPro" id="IPR002035">
    <property type="entry name" value="VWF_A"/>
</dbReference>
<evidence type="ECO:0000259" key="2">
    <source>
        <dbReference type="PROSITE" id="PS50234"/>
    </source>
</evidence>
<sequence length="1125" mass="125098">MDCLPLLEVSLDVKVSAAISRTLLTQSFMNYSNIPIKQANYSFPLYDGSIVVAFRCYIGEDTVLVGKIKSKEEAETEFCEAVRRRRATALLQEHTPETFEINLGLIPAQTKVKAEVTYINELKADLGGDGVLVTIPTSVAARYGSPPEGYDGKPVTNASVRTTESGLRIQVEVYAPVPIRKLECRTHPISVELGAEGHATPADSFGDLSPGSNVRGFNPNKARATLTDQNASLSRDFVLLILTSSPGPFPSRAFVEPHPDRPHRLAMMVTINPYDFFAAHLSSTAFKREIIFLADRSGSMTNKIGALKIAMRVFLKSLPQDCHFNICSFGSTWSSLWPCSREYSHETLDLAERHIAMSFESNMGGTELLPALQGIVRECMTLGNRNTEIIVLTDGEVWETEETIDFVRSTRTHSSDKVRFFALGIGDTVSHRLVEGIGRQGGGFAEVVAVDAAARWESRVIRMLKGALTPPRWQCKVRSKDTFGNFTPLGAGEAATRRDAEGITEAGIQQPDCVQAPFRIPSLHAFSRYSVYFLLDEQTMSDLSNINVLGITSTGEEISVDVQVERVASATTIHSLAAKALMNDLETGQSWLHAKDLGTFNNIHPDEVEEIVRHQAETYGKEWGITGKWTSFVAVHSSTEIEMASRVYRAEPSELSDLTRQRYQSGYGARSYPSPATLGGPYSSSTVAAQQLRRTIVPREYHRAGYAPSDRVRFSPRSSTQYDIMTGSSVKESAMKESAMKESAMKESPRKESPMKESPMKESPMKPCEAGKSKSLETLWRRPERTLKGLSTENASLIDPPSSHHFDSGSSSARFRIEEGPPSPSEWVGNLETVLEPPSLDVQSWDYASQKVSHSNSSEITALLPDILPSCVCTEREKLARESTAPHEMSQGSEAVVRDDPMPTDHYSSRQDDTTAFMSPSRTFQNHMDEDFESPKQGTARGFDVSLSPRSTSSFFMNLIDLQSHEGFFDLQETVRETVLSNFSSHLLERMQQLFTGESSEKITQIQPLSLKRTSELLCETIITIFYVEHQYASLSGLWELVIRKARDWVRKEVESDALRDALADMVRMYWQQSDDSFISKIPDTHLPSSRDNVGKRKVTASMSGAWKRLRSHIKKENLQTKLSG</sequence>
<proteinExistence type="predicted"/>
<dbReference type="PROSITE" id="PS51468">
    <property type="entry name" value="VIT"/>
    <property type="match status" value="1"/>
</dbReference>
<evidence type="ECO:0000259" key="3">
    <source>
        <dbReference type="PROSITE" id="PS51468"/>
    </source>
</evidence>
<dbReference type="Pfam" id="PF08487">
    <property type="entry name" value="VIT"/>
    <property type="match status" value="1"/>
</dbReference>
<dbReference type="AlphaFoldDB" id="U1GWE0"/>
<dbReference type="EMBL" id="KE720764">
    <property type="protein sequence ID" value="ERF76411.1"/>
    <property type="molecule type" value="Genomic_DNA"/>
</dbReference>
<feature type="region of interest" description="Disordered" evidence="1">
    <location>
        <begin position="794"/>
        <end position="828"/>
    </location>
</feature>
<dbReference type="InterPro" id="IPR036465">
    <property type="entry name" value="vWFA_dom_sf"/>
</dbReference>
<dbReference type="PANTHER" id="PTHR45737">
    <property type="entry name" value="VON WILLEBRAND FACTOR A DOMAIN-CONTAINING PROTEIN 5A"/>
    <property type="match status" value="1"/>
</dbReference>